<dbReference type="Gene3D" id="3.40.50.300">
    <property type="entry name" value="P-loop containing nucleotide triphosphate hydrolases"/>
    <property type="match status" value="1"/>
</dbReference>
<gene>
    <name evidence="5" type="ORF">DFQ59_105186</name>
</gene>
<feature type="region of interest" description="Disordered" evidence="3">
    <location>
        <begin position="282"/>
        <end position="327"/>
    </location>
</feature>
<evidence type="ECO:0000259" key="4">
    <source>
        <dbReference type="Pfam" id="PF00685"/>
    </source>
</evidence>
<dbReference type="SUPFAM" id="SSF52540">
    <property type="entry name" value="P-loop containing nucleoside triphosphate hydrolases"/>
    <property type="match status" value="1"/>
</dbReference>
<name>A0A369C8K0_9GAMM</name>
<dbReference type="Pfam" id="PF00685">
    <property type="entry name" value="Sulfotransfer_1"/>
    <property type="match status" value="1"/>
</dbReference>
<dbReference type="AlphaFoldDB" id="A0A369C8K0"/>
<evidence type="ECO:0000256" key="2">
    <source>
        <dbReference type="ARBA" id="ARBA00023180"/>
    </source>
</evidence>
<keyword evidence="6" id="KW-1185">Reference proteome</keyword>
<proteinExistence type="predicted"/>
<dbReference type="PANTHER" id="PTHR10605:SF56">
    <property type="entry name" value="BIFUNCTIONAL HEPARAN SULFATE N-DEACETYLASE_N-SULFOTRANSFERASE"/>
    <property type="match status" value="1"/>
</dbReference>
<dbReference type="GO" id="GO:0008146">
    <property type="term" value="F:sulfotransferase activity"/>
    <property type="evidence" value="ECO:0007669"/>
    <property type="project" value="InterPro"/>
</dbReference>
<dbReference type="InterPro" id="IPR027417">
    <property type="entry name" value="P-loop_NTPase"/>
</dbReference>
<dbReference type="EMBL" id="QPJY01000005">
    <property type="protein sequence ID" value="RCX30352.1"/>
    <property type="molecule type" value="Genomic_DNA"/>
</dbReference>
<reference evidence="5 6" key="1">
    <citation type="submission" date="2018-07" db="EMBL/GenBank/DDBJ databases">
        <title>Genomic Encyclopedia of Type Strains, Phase IV (KMG-IV): sequencing the most valuable type-strain genomes for metagenomic binning, comparative biology and taxonomic classification.</title>
        <authorList>
            <person name="Goeker M."/>
        </authorList>
    </citation>
    <scope>NUCLEOTIDE SEQUENCE [LARGE SCALE GENOMIC DNA]</scope>
    <source>
        <strain evidence="5 6">DSM 26407</strain>
    </source>
</reference>
<feature type="compositionally biased region" description="Low complexity" evidence="3">
    <location>
        <begin position="316"/>
        <end position="327"/>
    </location>
</feature>
<comment type="caution">
    <text evidence="5">The sequence shown here is derived from an EMBL/GenBank/DDBJ whole genome shotgun (WGS) entry which is preliminary data.</text>
</comment>
<protein>
    <submittedName>
        <fullName evidence="5">Sulfotransferase domain-containing protein</fullName>
    </submittedName>
</protein>
<evidence type="ECO:0000256" key="3">
    <source>
        <dbReference type="SAM" id="MobiDB-lite"/>
    </source>
</evidence>
<dbReference type="OrthoDB" id="9075305at2"/>
<evidence type="ECO:0000313" key="6">
    <source>
        <dbReference type="Proteomes" id="UP000252707"/>
    </source>
</evidence>
<keyword evidence="1 5" id="KW-0808">Transferase</keyword>
<sequence length="327" mass="37102">MFPNFILVGAAKSGTSSLYHYLRQHPEVFMSREKEPHFFAPAKWCGHPVPDRAEYERLFDGAGGCRAVGEASTGYLYYEDSPDRIHALVPGCRIVAVLRNPVDRAFSGWCHEVREGLETVSFEQALDEEEQKGLRVIRGGDFSFNYIRQGFVAGNLARYIELFGRERVLILFYDDLERDPDAFMARLFRFLGVAPGFRGDWSYRYNPSGVPRFDWLHRLVDGEGRWRQPLVRLARWLLPEPVRIPLWHRVRDWNVRSGSSPALDPATRRRLQARFAGEIDAEEALTGRSLEPWRAGRPLDPEPWAGRPDDGPAQVASASSTGAGKGA</sequence>
<evidence type="ECO:0000256" key="1">
    <source>
        <dbReference type="ARBA" id="ARBA00022679"/>
    </source>
</evidence>
<dbReference type="PANTHER" id="PTHR10605">
    <property type="entry name" value="HEPARAN SULFATE SULFOTRANSFERASE"/>
    <property type="match status" value="1"/>
</dbReference>
<evidence type="ECO:0000313" key="5">
    <source>
        <dbReference type="EMBL" id="RCX30352.1"/>
    </source>
</evidence>
<feature type="domain" description="Sulfotransferase" evidence="4">
    <location>
        <begin position="4"/>
        <end position="194"/>
    </location>
</feature>
<dbReference type="InterPro" id="IPR000863">
    <property type="entry name" value="Sulfotransferase_dom"/>
</dbReference>
<dbReference type="Proteomes" id="UP000252707">
    <property type="component" value="Unassembled WGS sequence"/>
</dbReference>
<dbReference type="RefSeq" id="WP_114279949.1">
    <property type="nucleotide sequence ID" value="NZ_QPJY01000005.1"/>
</dbReference>
<organism evidence="5 6">
    <name type="scientific">Thioalbus denitrificans</name>
    <dbReference type="NCBI Taxonomy" id="547122"/>
    <lineage>
        <taxon>Bacteria</taxon>
        <taxon>Pseudomonadati</taxon>
        <taxon>Pseudomonadota</taxon>
        <taxon>Gammaproteobacteria</taxon>
        <taxon>Chromatiales</taxon>
        <taxon>Ectothiorhodospiraceae</taxon>
        <taxon>Thioalbus</taxon>
    </lineage>
</organism>
<keyword evidence="2" id="KW-0325">Glycoprotein</keyword>
<accession>A0A369C8K0</accession>
<dbReference type="InterPro" id="IPR037359">
    <property type="entry name" value="NST/OST"/>
</dbReference>